<feature type="region of interest" description="Disordered" evidence="14">
    <location>
        <begin position="833"/>
        <end position="852"/>
    </location>
</feature>
<dbReference type="InterPro" id="IPR000629">
    <property type="entry name" value="RNA-helicase_DEAD-box_CS"/>
</dbReference>
<dbReference type="EMBL" id="JANBPY010000523">
    <property type="protein sequence ID" value="KAJ1966299.1"/>
    <property type="molecule type" value="Genomic_DNA"/>
</dbReference>
<keyword evidence="19" id="KW-1185">Reference proteome</keyword>
<dbReference type="InterPro" id="IPR014001">
    <property type="entry name" value="Helicase_ATP-bd"/>
</dbReference>
<dbReference type="SUPFAM" id="SSF52540">
    <property type="entry name" value="P-loop containing nucleoside triphosphate hydrolases"/>
    <property type="match status" value="1"/>
</dbReference>
<dbReference type="PROSITE" id="PS51195">
    <property type="entry name" value="Q_MOTIF"/>
    <property type="match status" value="1"/>
</dbReference>
<dbReference type="SMART" id="SM00487">
    <property type="entry name" value="DEXDc"/>
    <property type="match status" value="1"/>
</dbReference>
<keyword evidence="8" id="KW-0508">mRNA splicing</keyword>
<dbReference type="CDD" id="cd18787">
    <property type="entry name" value="SF2_C_DEAD"/>
    <property type="match status" value="1"/>
</dbReference>
<dbReference type="OrthoDB" id="196131at2759"/>
<feature type="compositionally biased region" description="Polar residues" evidence="14">
    <location>
        <begin position="70"/>
        <end position="80"/>
    </location>
</feature>
<keyword evidence="5 18" id="KW-0378">Hydrolase</keyword>
<dbReference type="PROSITE" id="PS00039">
    <property type="entry name" value="DEAD_ATP_HELICASE"/>
    <property type="match status" value="1"/>
</dbReference>
<evidence type="ECO:0000256" key="11">
    <source>
        <dbReference type="ARBA" id="ARBA00038719"/>
    </source>
</evidence>
<evidence type="ECO:0000259" key="16">
    <source>
        <dbReference type="PROSITE" id="PS51194"/>
    </source>
</evidence>
<feature type="region of interest" description="Disordered" evidence="14">
    <location>
        <begin position="1"/>
        <end position="274"/>
    </location>
</feature>
<reference evidence="18" key="1">
    <citation type="submission" date="2022-07" db="EMBL/GenBank/DDBJ databases">
        <title>Phylogenomic reconstructions and comparative analyses of Kickxellomycotina fungi.</title>
        <authorList>
            <person name="Reynolds N.K."/>
            <person name="Stajich J.E."/>
            <person name="Barry K."/>
            <person name="Grigoriev I.V."/>
            <person name="Crous P."/>
            <person name="Smith M.E."/>
        </authorList>
    </citation>
    <scope>NUCLEOTIDE SEQUENCE</scope>
    <source>
        <strain evidence="18">RSA 1196</strain>
    </source>
</reference>
<keyword evidence="9" id="KW-0539">Nucleus</keyword>
<dbReference type="InterPro" id="IPR027417">
    <property type="entry name" value="P-loop_NTPase"/>
</dbReference>
<evidence type="ECO:0000256" key="6">
    <source>
        <dbReference type="ARBA" id="ARBA00022806"/>
    </source>
</evidence>
<dbReference type="GO" id="GO:0008380">
    <property type="term" value="P:RNA splicing"/>
    <property type="evidence" value="ECO:0007669"/>
    <property type="project" value="UniProtKB-KW"/>
</dbReference>
<keyword evidence="7" id="KW-0067">ATP-binding</keyword>
<feature type="domain" description="Helicase ATP-binding" evidence="15">
    <location>
        <begin position="450"/>
        <end position="664"/>
    </location>
</feature>
<evidence type="ECO:0000313" key="19">
    <source>
        <dbReference type="Proteomes" id="UP001150925"/>
    </source>
</evidence>
<evidence type="ECO:0000256" key="13">
    <source>
        <dbReference type="PROSITE-ProRule" id="PRU00552"/>
    </source>
</evidence>
<evidence type="ECO:0000256" key="4">
    <source>
        <dbReference type="ARBA" id="ARBA00022741"/>
    </source>
</evidence>
<dbReference type="InterPro" id="IPR014014">
    <property type="entry name" value="RNA_helicase_DEAD_Q_motif"/>
</dbReference>
<comment type="subcellular location">
    <subcellularLocation>
        <location evidence="1">Nucleus</location>
    </subcellularLocation>
</comment>
<dbReference type="GO" id="GO:0005524">
    <property type="term" value="F:ATP binding"/>
    <property type="evidence" value="ECO:0007669"/>
    <property type="project" value="UniProtKB-KW"/>
</dbReference>
<dbReference type="InterPro" id="IPR001650">
    <property type="entry name" value="Helicase_C-like"/>
</dbReference>
<comment type="catalytic activity">
    <reaction evidence="12">
        <text>ATP + H2O = ADP + phosphate + H(+)</text>
        <dbReference type="Rhea" id="RHEA:13065"/>
        <dbReference type="ChEBI" id="CHEBI:15377"/>
        <dbReference type="ChEBI" id="CHEBI:15378"/>
        <dbReference type="ChEBI" id="CHEBI:30616"/>
        <dbReference type="ChEBI" id="CHEBI:43474"/>
        <dbReference type="ChEBI" id="CHEBI:456216"/>
        <dbReference type="EC" id="3.6.4.13"/>
    </reaction>
</comment>
<feature type="domain" description="DEAD-box RNA helicase Q" evidence="17">
    <location>
        <begin position="419"/>
        <end position="447"/>
    </location>
</feature>
<evidence type="ECO:0000259" key="17">
    <source>
        <dbReference type="PROSITE" id="PS51195"/>
    </source>
</evidence>
<feature type="compositionally biased region" description="Polar residues" evidence="14">
    <location>
        <begin position="137"/>
        <end position="153"/>
    </location>
</feature>
<dbReference type="FunFam" id="3.40.50.300:FF:000322">
    <property type="entry name" value="probable ATP-dependent RNA helicase DDX23"/>
    <property type="match status" value="1"/>
</dbReference>
<dbReference type="GO" id="GO:0006397">
    <property type="term" value="P:mRNA processing"/>
    <property type="evidence" value="ECO:0007669"/>
    <property type="project" value="UniProtKB-KW"/>
</dbReference>
<feature type="compositionally biased region" description="Basic and acidic residues" evidence="14">
    <location>
        <begin position="249"/>
        <end position="262"/>
    </location>
</feature>
<dbReference type="PANTHER" id="PTHR47958">
    <property type="entry name" value="ATP-DEPENDENT RNA HELICASE DBP3"/>
    <property type="match status" value="1"/>
</dbReference>
<feature type="region of interest" description="Disordered" evidence="14">
    <location>
        <begin position="329"/>
        <end position="375"/>
    </location>
</feature>
<feature type="short sequence motif" description="Q motif" evidence="13">
    <location>
        <begin position="419"/>
        <end position="447"/>
    </location>
</feature>
<dbReference type="InterPro" id="IPR057479">
    <property type="entry name" value="PRP28/DDX23-like_helical"/>
</dbReference>
<dbReference type="Pfam" id="PF00270">
    <property type="entry name" value="DEAD"/>
    <property type="match status" value="1"/>
</dbReference>
<feature type="compositionally biased region" description="Basic and acidic residues" evidence="14">
    <location>
        <begin position="22"/>
        <end position="32"/>
    </location>
</feature>
<feature type="compositionally biased region" description="Basic and acidic residues" evidence="14">
    <location>
        <begin position="178"/>
        <end position="198"/>
    </location>
</feature>
<dbReference type="InterPro" id="IPR011545">
    <property type="entry name" value="DEAD/DEAH_box_helicase_dom"/>
</dbReference>
<dbReference type="GO" id="GO:0016787">
    <property type="term" value="F:hydrolase activity"/>
    <property type="evidence" value="ECO:0007669"/>
    <property type="project" value="UniProtKB-KW"/>
</dbReference>
<gene>
    <name evidence="18" type="primary">PRP28</name>
    <name evidence="18" type="ORF">IWQ62_002457</name>
</gene>
<organism evidence="18 19">
    <name type="scientific">Dispira parvispora</name>
    <dbReference type="NCBI Taxonomy" id="1520584"/>
    <lineage>
        <taxon>Eukaryota</taxon>
        <taxon>Fungi</taxon>
        <taxon>Fungi incertae sedis</taxon>
        <taxon>Zoopagomycota</taxon>
        <taxon>Kickxellomycotina</taxon>
        <taxon>Dimargaritomycetes</taxon>
        <taxon>Dimargaritales</taxon>
        <taxon>Dimargaritaceae</taxon>
        <taxon>Dispira</taxon>
    </lineage>
</organism>
<evidence type="ECO:0000256" key="12">
    <source>
        <dbReference type="ARBA" id="ARBA00047984"/>
    </source>
</evidence>
<dbReference type="AlphaFoldDB" id="A0A9W8AVN4"/>
<evidence type="ECO:0000256" key="2">
    <source>
        <dbReference type="ARBA" id="ARBA00012552"/>
    </source>
</evidence>
<protein>
    <recommendedName>
        <fullName evidence="2">RNA helicase</fullName>
        <ecNumber evidence="2">3.6.4.13</ecNumber>
    </recommendedName>
</protein>
<dbReference type="Gene3D" id="3.40.50.300">
    <property type="entry name" value="P-loop containing nucleotide triphosphate hydrolases"/>
    <property type="match status" value="2"/>
</dbReference>
<dbReference type="Pfam" id="PF25430">
    <property type="entry name" value="DDX23"/>
    <property type="match status" value="1"/>
</dbReference>
<keyword evidence="3" id="KW-0507">mRNA processing</keyword>
<evidence type="ECO:0000313" key="18">
    <source>
        <dbReference type="EMBL" id="KAJ1966299.1"/>
    </source>
</evidence>
<dbReference type="EC" id="3.6.4.13" evidence="2"/>
<dbReference type="GO" id="GO:0005634">
    <property type="term" value="C:nucleus"/>
    <property type="evidence" value="ECO:0007669"/>
    <property type="project" value="UniProtKB-SubCell"/>
</dbReference>
<comment type="similarity">
    <text evidence="10">Belongs to the DEAD box helicase family. DDX23/PRP28 subfamily.</text>
</comment>
<dbReference type="CDD" id="cd17945">
    <property type="entry name" value="DEADc_DDX23"/>
    <property type="match status" value="1"/>
</dbReference>
<evidence type="ECO:0000256" key="14">
    <source>
        <dbReference type="SAM" id="MobiDB-lite"/>
    </source>
</evidence>
<accession>A0A9W8AVN4</accession>
<keyword evidence="6" id="KW-0347">Helicase</keyword>
<sequence length="852" mass="96149">MSSFYRPGDSESRDSRHRRRASSRERGRDSRSRSPHYRTHRSSHRSSRRRSYSRSPSRRGSDRSHGRSTQQPAVSPSTLERFSGGAHQRSTANGSGNPLEHLKQALRGQQDLTYQPKSRDTTEPEVPTASDLISPKVVSSHTNQGTRPSSKMTSLVDPTGIKQTPKFLTKAQRAQLALERRQEEVAALREAEAAERRQGYTQAFGDTSPAVPSPHREEHVSRRSRRHPGSPSRSPSRTDPYRGSSPSRDISERRHRERETKLASESQPVVSEKESQIIRERYIGGESTRRRTRRMNERKLLFDWDASEDTSQDYNELYQHRVQHSLFGRGHVGGIDPKQQRKERGEFYRSLTEQRRTTQGKDRAEGLQQAEKQREARARWDDRHWTAKSLEEMRDRDWRIFKEDFSISTKGGSIPHPIRYWKESNLPPNILQVISDVGYKEPTPIQRQAIPIGLLNRDIIGIAETGSGKTASFLIPMLVYISALAPLTAENMQDGPYALILAPTRELALQIEQEAIKFAKPLNYHCVSLVGGHAIEEQAFNLRNGAEIIIATPGRLKDCLDRRILVLNQCTYVVMDEADRMIDMGFEPDVNYILDALPVSNLKPDTDDALDANKMLQDVSSGHTKQDDQPTGEGRYRQTTMFSATMPPAVERLAQKYLRKPAVVTIGTAGQAVDTVEQRVEMVTNEERKKQRLLGILARGFDPPVIVFVNQKKVADALGKFIWKEGYRATILHGGKSQEQRETSLAQLKDGQADILVATDVAGRGIDVKNVSLVINFDMAKNIEDYTHRIGRTGRAGKSGVAITMLTPNDTDVMFDLKRMIAKSSVSRMPPELANHQAAQAKPTLHQASKRF</sequence>
<comment type="subunit">
    <text evidence="11">Component of the U5 snRNP complex.</text>
</comment>
<dbReference type="PROSITE" id="PS51194">
    <property type="entry name" value="HELICASE_CTER"/>
    <property type="match status" value="1"/>
</dbReference>
<evidence type="ECO:0000256" key="8">
    <source>
        <dbReference type="ARBA" id="ARBA00023187"/>
    </source>
</evidence>
<keyword evidence="4" id="KW-0547">Nucleotide-binding</keyword>
<evidence type="ECO:0000256" key="1">
    <source>
        <dbReference type="ARBA" id="ARBA00004123"/>
    </source>
</evidence>
<feature type="compositionally biased region" description="Basic and acidic residues" evidence="14">
    <location>
        <begin position="338"/>
        <end position="375"/>
    </location>
</feature>
<evidence type="ECO:0000256" key="9">
    <source>
        <dbReference type="ARBA" id="ARBA00023242"/>
    </source>
</evidence>
<comment type="caution">
    <text evidence="18">The sequence shown here is derived from an EMBL/GenBank/DDBJ whole genome shotgun (WGS) entry which is preliminary data.</text>
</comment>
<feature type="domain" description="Helicase C-terminal" evidence="16">
    <location>
        <begin position="675"/>
        <end position="837"/>
    </location>
</feature>
<dbReference type="SMART" id="SM00490">
    <property type="entry name" value="HELICc"/>
    <property type="match status" value="1"/>
</dbReference>
<dbReference type="GO" id="GO:0003724">
    <property type="term" value="F:RNA helicase activity"/>
    <property type="evidence" value="ECO:0007669"/>
    <property type="project" value="UniProtKB-EC"/>
</dbReference>
<evidence type="ECO:0000259" key="15">
    <source>
        <dbReference type="PROSITE" id="PS51192"/>
    </source>
</evidence>
<dbReference type="Pfam" id="PF00271">
    <property type="entry name" value="Helicase_C"/>
    <property type="match status" value="1"/>
</dbReference>
<evidence type="ECO:0000256" key="3">
    <source>
        <dbReference type="ARBA" id="ARBA00022664"/>
    </source>
</evidence>
<feature type="compositionally biased region" description="Basic residues" evidence="14">
    <location>
        <begin position="33"/>
        <end position="52"/>
    </location>
</feature>
<evidence type="ECO:0000256" key="7">
    <source>
        <dbReference type="ARBA" id="ARBA00022840"/>
    </source>
</evidence>
<dbReference type="Proteomes" id="UP001150925">
    <property type="component" value="Unassembled WGS sequence"/>
</dbReference>
<evidence type="ECO:0000256" key="5">
    <source>
        <dbReference type="ARBA" id="ARBA00022801"/>
    </source>
</evidence>
<dbReference type="PROSITE" id="PS51192">
    <property type="entry name" value="HELICASE_ATP_BIND_1"/>
    <property type="match status" value="1"/>
</dbReference>
<name>A0A9W8AVN4_9FUNG</name>
<dbReference type="GO" id="GO:0003676">
    <property type="term" value="F:nucleic acid binding"/>
    <property type="evidence" value="ECO:0007669"/>
    <property type="project" value="InterPro"/>
</dbReference>
<proteinExistence type="inferred from homology"/>
<evidence type="ECO:0000256" key="10">
    <source>
        <dbReference type="ARBA" id="ARBA00037954"/>
    </source>
</evidence>